<feature type="transmembrane region" description="Helical" evidence="6">
    <location>
        <begin position="217"/>
        <end position="240"/>
    </location>
</feature>
<dbReference type="EMBL" id="WWNE01000007">
    <property type="protein sequence ID" value="NBG66363.1"/>
    <property type="molecule type" value="Genomic_DNA"/>
</dbReference>
<dbReference type="Proteomes" id="UP000470771">
    <property type="component" value="Unassembled WGS sequence"/>
</dbReference>
<feature type="transmembrane region" description="Helical" evidence="6">
    <location>
        <begin position="178"/>
        <end position="196"/>
    </location>
</feature>
<evidence type="ECO:0000313" key="7">
    <source>
        <dbReference type="EMBL" id="NBG66363.1"/>
    </source>
</evidence>
<gene>
    <name evidence="7" type="ORF">GQN54_09565</name>
</gene>
<keyword evidence="5 6" id="KW-0472">Membrane</keyword>
<evidence type="ECO:0000256" key="6">
    <source>
        <dbReference type="RuleBase" id="RU004379"/>
    </source>
</evidence>
<accession>A0A6N9NKB4</accession>
<dbReference type="RefSeq" id="WP_160633315.1">
    <property type="nucleotide sequence ID" value="NZ_WWNE01000007.1"/>
</dbReference>
<name>A0A6N9NKB4_9FLAO</name>
<reference evidence="7 8" key="1">
    <citation type="submission" date="2019-12" db="EMBL/GenBank/DDBJ databases">
        <authorList>
            <person name="Zhao J."/>
        </authorList>
    </citation>
    <scope>NUCLEOTIDE SEQUENCE [LARGE SCALE GENOMIC DNA]</scope>
    <source>
        <strain evidence="7 8">S-15</strain>
    </source>
</reference>
<evidence type="ECO:0000256" key="3">
    <source>
        <dbReference type="ARBA" id="ARBA00022692"/>
    </source>
</evidence>
<comment type="subcellular location">
    <subcellularLocation>
        <location evidence="1">Membrane</location>
        <topology evidence="1">Multi-pass membrane protein</topology>
    </subcellularLocation>
</comment>
<feature type="transmembrane region" description="Helical" evidence="6">
    <location>
        <begin position="122"/>
        <end position="141"/>
    </location>
</feature>
<feature type="transmembrane region" description="Helical" evidence="6">
    <location>
        <begin position="29"/>
        <end position="47"/>
    </location>
</feature>
<comment type="similarity">
    <text evidence="2 6">Belongs to the BI1 family.</text>
</comment>
<dbReference type="Pfam" id="PF01027">
    <property type="entry name" value="Bax1-I"/>
    <property type="match status" value="1"/>
</dbReference>
<organism evidence="7 8">
    <name type="scientific">Acidiluteibacter ferrifornacis</name>
    <dbReference type="NCBI Taxonomy" id="2692424"/>
    <lineage>
        <taxon>Bacteria</taxon>
        <taxon>Pseudomonadati</taxon>
        <taxon>Bacteroidota</taxon>
        <taxon>Flavobacteriia</taxon>
        <taxon>Flavobacteriales</taxon>
        <taxon>Cryomorphaceae</taxon>
        <taxon>Acidiluteibacter</taxon>
    </lineage>
</organism>
<keyword evidence="4 6" id="KW-1133">Transmembrane helix</keyword>
<sequence length="244" mass="26455">MKDFRNFNSNVQSAEVSTGSLAKTFMANVFTYMAGAMAITGIIAYAFGTSSELLSYLINPETGGMSIFGYVVMFAPLLMVFGMSMAFNKLSSFVLLMLFIVFSVLMGMSMSFIFLAYTGSSIAATFGITAGTFATMAVLGYTTDTDLTKFGGILYMALIGIIIASVVNIFMGSETMEFIISIAGVLIFTGLTAYDVQKLKRIGSGVEYEGQESSNKLAIMGALTLYLDFINLFLFLLRFMGDRK</sequence>
<evidence type="ECO:0000313" key="8">
    <source>
        <dbReference type="Proteomes" id="UP000470771"/>
    </source>
</evidence>
<dbReference type="CDD" id="cd10432">
    <property type="entry name" value="BI-1-like_bacterial"/>
    <property type="match status" value="1"/>
</dbReference>
<evidence type="ECO:0000256" key="4">
    <source>
        <dbReference type="ARBA" id="ARBA00022989"/>
    </source>
</evidence>
<feature type="transmembrane region" description="Helical" evidence="6">
    <location>
        <begin position="153"/>
        <end position="172"/>
    </location>
</feature>
<dbReference type="PANTHER" id="PTHR23291:SF50">
    <property type="entry name" value="PROTEIN LIFEGUARD 4"/>
    <property type="match status" value="1"/>
</dbReference>
<feature type="transmembrane region" description="Helical" evidence="6">
    <location>
        <begin position="67"/>
        <end position="87"/>
    </location>
</feature>
<evidence type="ECO:0000256" key="1">
    <source>
        <dbReference type="ARBA" id="ARBA00004141"/>
    </source>
</evidence>
<dbReference type="GO" id="GO:0005886">
    <property type="term" value="C:plasma membrane"/>
    <property type="evidence" value="ECO:0007669"/>
    <property type="project" value="TreeGrafter"/>
</dbReference>
<comment type="caution">
    <text evidence="7">The sequence shown here is derived from an EMBL/GenBank/DDBJ whole genome shotgun (WGS) entry which is preliminary data.</text>
</comment>
<protein>
    <submittedName>
        <fullName evidence="7">BAX inhibitor (BI)-1/YccA family protein</fullName>
    </submittedName>
</protein>
<keyword evidence="8" id="KW-1185">Reference proteome</keyword>
<dbReference type="PANTHER" id="PTHR23291">
    <property type="entry name" value="BAX INHIBITOR-RELATED"/>
    <property type="match status" value="1"/>
</dbReference>
<evidence type="ECO:0000256" key="2">
    <source>
        <dbReference type="ARBA" id="ARBA00010350"/>
    </source>
</evidence>
<keyword evidence="3 6" id="KW-0812">Transmembrane</keyword>
<evidence type="ECO:0000256" key="5">
    <source>
        <dbReference type="ARBA" id="ARBA00023136"/>
    </source>
</evidence>
<dbReference type="InterPro" id="IPR006214">
    <property type="entry name" value="Bax_inhibitor_1-related"/>
</dbReference>
<dbReference type="AlphaFoldDB" id="A0A6N9NKB4"/>
<feature type="transmembrane region" description="Helical" evidence="6">
    <location>
        <begin position="94"/>
        <end position="116"/>
    </location>
</feature>
<proteinExistence type="inferred from homology"/>